<dbReference type="GO" id="GO:0005524">
    <property type="term" value="F:ATP binding"/>
    <property type="evidence" value="ECO:0007669"/>
    <property type="project" value="UniProtKB-UniRule"/>
</dbReference>
<dbReference type="SUPFAM" id="SSF56112">
    <property type="entry name" value="Protein kinase-like (PK-like)"/>
    <property type="match status" value="1"/>
</dbReference>
<evidence type="ECO:0000256" key="3">
    <source>
        <dbReference type="ARBA" id="ARBA00010327"/>
    </source>
</evidence>
<keyword evidence="7 15" id="KW-0808">Transferase</keyword>
<keyword evidence="6 15" id="KW-0997">Cell inner membrane</keyword>
<dbReference type="RefSeq" id="WP_022613170.1">
    <property type="nucleotide sequence ID" value="NZ_LK391965.1"/>
</dbReference>
<keyword evidence="12 15" id="KW-0472">Membrane</keyword>
<name>A0AAV2VWS6_9VIBR</name>
<dbReference type="GO" id="GO:0016773">
    <property type="term" value="F:phosphotransferase activity, alcohol group as acceptor"/>
    <property type="evidence" value="ECO:0007669"/>
    <property type="project" value="UniProtKB-UniRule"/>
</dbReference>
<keyword evidence="9 15" id="KW-0418">Kinase</keyword>
<keyword evidence="10 15" id="KW-0067">ATP-binding</keyword>
<reference evidence="16 17" key="1">
    <citation type="journal article" date="2013" name="ISME J.">
        <title>Comparative genomics of pathogenic lineages of Vibrio nigripulchritudo identifies virulence-associated traits.</title>
        <authorList>
            <person name="Goudenege D."/>
            <person name="Labreuche Y."/>
            <person name="Krin E."/>
            <person name="Ansquer D."/>
            <person name="Mangenot S."/>
            <person name="Calteau A."/>
            <person name="Medigue C."/>
            <person name="Mazel D."/>
            <person name="Polz M.F."/>
            <person name="Le Roux F."/>
        </authorList>
    </citation>
    <scope>NUCLEOTIDE SEQUENCE [LARGE SCALE GENOMIC DNA]</scope>
    <source>
        <strain evidence="16 17">SOn1</strain>
    </source>
</reference>
<evidence type="ECO:0000256" key="2">
    <source>
        <dbReference type="ARBA" id="ARBA00004713"/>
    </source>
</evidence>
<dbReference type="NCBIfam" id="NF002475">
    <property type="entry name" value="PRK01723.1"/>
    <property type="match status" value="1"/>
</dbReference>
<gene>
    <name evidence="15 16" type="primary">kdkA</name>
    <name evidence="16" type="ORF">VIBNISOn1_620012</name>
</gene>
<evidence type="ECO:0000256" key="14">
    <source>
        <dbReference type="ARBA" id="ARBA00034417"/>
    </source>
</evidence>
<comment type="function">
    <text evidence="15">Catalyzes the ATP-dependent phosphorylation of the 3-deoxy-D-manno-octulosonic acid (Kdo) residue in Kdo-lipid IV(A) at the 4-OH position.</text>
</comment>
<evidence type="ECO:0000256" key="8">
    <source>
        <dbReference type="ARBA" id="ARBA00022741"/>
    </source>
</evidence>
<dbReference type="GO" id="GO:0016301">
    <property type="term" value="F:kinase activity"/>
    <property type="evidence" value="ECO:0007669"/>
    <property type="project" value="UniProtKB-KW"/>
</dbReference>
<keyword evidence="8 15" id="KW-0547">Nucleotide-binding</keyword>
<evidence type="ECO:0000313" key="16">
    <source>
        <dbReference type="EMBL" id="CCO48813.1"/>
    </source>
</evidence>
<accession>A0AAV2VWS6</accession>
<comment type="catalytic activity">
    <reaction evidence="14 15">
        <text>an alpha-Kdo-(2-&gt;6)-lipid IVA + ATP = a 4-O-phospho-alpha-Kdo-(2-&gt;6)-lipid IVA + ADP + H(+)</text>
        <dbReference type="Rhea" id="RHEA:74271"/>
        <dbReference type="ChEBI" id="CHEBI:15378"/>
        <dbReference type="ChEBI" id="CHEBI:30616"/>
        <dbReference type="ChEBI" id="CHEBI:176428"/>
        <dbReference type="ChEBI" id="CHEBI:193140"/>
        <dbReference type="ChEBI" id="CHEBI:456216"/>
        <dbReference type="EC" id="2.7.1.166"/>
    </reaction>
</comment>
<dbReference type="Pfam" id="PF06293">
    <property type="entry name" value="Kdo"/>
    <property type="match status" value="1"/>
</dbReference>
<dbReference type="Proteomes" id="UP000018211">
    <property type="component" value="Unassembled WGS sequence"/>
</dbReference>
<evidence type="ECO:0000256" key="5">
    <source>
        <dbReference type="ARBA" id="ARBA00022475"/>
    </source>
</evidence>
<evidence type="ECO:0000256" key="1">
    <source>
        <dbReference type="ARBA" id="ARBA00004515"/>
    </source>
</evidence>
<keyword evidence="5 15" id="KW-1003">Cell membrane</keyword>
<dbReference type="GO" id="GO:0009244">
    <property type="term" value="P:lipopolysaccharide core region biosynthetic process"/>
    <property type="evidence" value="ECO:0007669"/>
    <property type="project" value="UniProtKB-UniRule"/>
</dbReference>
<evidence type="ECO:0000256" key="12">
    <source>
        <dbReference type="ARBA" id="ARBA00023136"/>
    </source>
</evidence>
<evidence type="ECO:0000256" key="6">
    <source>
        <dbReference type="ARBA" id="ARBA00022519"/>
    </source>
</evidence>
<dbReference type="EMBL" id="CAOF01000156">
    <property type="protein sequence ID" value="CCO48813.1"/>
    <property type="molecule type" value="Genomic_DNA"/>
</dbReference>
<keyword evidence="11 15" id="KW-0448">Lipopolysaccharide biosynthesis</keyword>
<dbReference type="AlphaFoldDB" id="A0AAV2VWS6"/>
<evidence type="ECO:0000256" key="7">
    <source>
        <dbReference type="ARBA" id="ARBA00022679"/>
    </source>
</evidence>
<comment type="similarity">
    <text evidence="3 15">Belongs to the protein kinase superfamily. KdkA/RfaP family.</text>
</comment>
<evidence type="ECO:0000256" key="4">
    <source>
        <dbReference type="ARBA" id="ARBA00011988"/>
    </source>
</evidence>
<organism evidence="16 17">
    <name type="scientific">Vibrio nigripulchritudo SOn1</name>
    <dbReference type="NCBI Taxonomy" id="1238450"/>
    <lineage>
        <taxon>Bacteria</taxon>
        <taxon>Pseudomonadati</taxon>
        <taxon>Pseudomonadota</taxon>
        <taxon>Gammaproteobacteria</taxon>
        <taxon>Vibrionales</taxon>
        <taxon>Vibrionaceae</taxon>
        <taxon>Vibrio</taxon>
    </lineage>
</organism>
<evidence type="ECO:0000256" key="11">
    <source>
        <dbReference type="ARBA" id="ARBA00022985"/>
    </source>
</evidence>
<dbReference type="EC" id="2.7.1.166" evidence="4 15"/>
<dbReference type="HAMAP" id="MF_00521">
    <property type="entry name" value="KDO_kinase"/>
    <property type="match status" value="1"/>
</dbReference>
<proteinExistence type="inferred from homology"/>
<comment type="pathway">
    <text evidence="2 15">Bacterial outer membrane biogenesis; LPS core biosynthesis.</text>
</comment>
<evidence type="ECO:0000256" key="9">
    <source>
        <dbReference type="ARBA" id="ARBA00022777"/>
    </source>
</evidence>
<evidence type="ECO:0000256" key="13">
    <source>
        <dbReference type="ARBA" id="ARBA00029511"/>
    </source>
</evidence>
<evidence type="ECO:0000256" key="15">
    <source>
        <dbReference type="HAMAP-Rule" id="MF_00521"/>
    </source>
</evidence>
<sequence>MLKSFRSDNQIIWFDDALVQPEHHLFDPEYWKASGKVIGSAKGRGTTLFLDLEGQEAALRHYYRGGLFGKLVRDDYWFSGWENTRCYQELKVLDELSQAGVRVPKPIAAQATKKGLLYRADILTEKVKDAKDLVALLVEQPLSSDIYRRTGQEIRKMHDAGVNHTDLNIHNILIDAKSNVWLIDFDKCATQSGTDWQESNLARLLRSFEKEKKKRSILWEQSDWHDLVAGYQLTASNAAMENK</sequence>
<dbReference type="InterPro" id="IPR022826">
    <property type="entry name" value="KDO_kinase"/>
</dbReference>
<comment type="subcellular location">
    <subcellularLocation>
        <location evidence="1 15">Cell inner membrane</location>
        <topology evidence="1 15">Peripheral membrane protein</topology>
        <orientation evidence="1 15">Cytoplasmic side</orientation>
    </subcellularLocation>
</comment>
<dbReference type="Gene3D" id="1.10.510.10">
    <property type="entry name" value="Transferase(Phosphotransferase) domain 1"/>
    <property type="match status" value="1"/>
</dbReference>
<feature type="active site" evidence="15">
    <location>
        <position position="166"/>
    </location>
</feature>
<protein>
    <recommendedName>
        <fullName evidence="13 15">3-deoxy-D-manno-octulosonic acid kinase</fullName>
        <shortName evidence="15">Kdo kinase</shortName>
        <ecNumber evidence="4 15">2.7.1.166</ecNumber>
    </recommendedName>
</protein>
<comment type="caution">
    <text evidence="16">The sequence shown here is derived from an EMBL/GenBank/DDBJ whole genome shotgun (WGS) entry which is preliminary data.</text>
</comment>
<evidence type="ECO:0000256" key="10">
    <source>
        <dbReference type="ARBA" id="ARBA00022840"/>
    </source>
</evidence>
<dbReference type="GO" id="GO:0005886">
    <property type="term" value="C:plasma membrane"/>
    <property type="evidence" value="ECO:0007669"/>
    <property type="project" value="UniProtKB-SubCell"/>
</dbReference>
<evidence type="ECO:0000313" key="17">
    <source>
        <dbReference type="Proteomes" id="UP000018211"/>
    </source>
</evidence>
<dbReference type="InterPro" id="IPR011009">
    <property type="entry name" value="Kinase-like_dom_sf"/>
</dbReference>